<dbReference type="InterPro" id="IPR029044">
    <property type="entry name" value="Nucleotide-diphossugar_trans"/>
</dbReference>
<dbReference type="EMBL" id="JACJTM010000003">
    <property type="protein sequence ID" value="MBD2684093.1"/>
    <property type="molecule type" value="Genomic_DNA"/>
</dbReference>
<sequence>MILEKITPLILTCNEENNISRTLEKLKWASKIIVIDSYSTDKTLEILSQYPQVEVFSRKFDSFASQCNYGLSKITSEWVLSLDADYILTDDLIREITSLPIESDINSYSVRFKYCVFGKPLRGTLLPPRKVLYKREKANYEDDGHAHKVIAQGKSSQLSAYIHHDDRKPLSRWLWAQDRYMVIESKKLLETPEHKLSLSDRLRKRKILAPLIIFIYCLILKGSILDGWHGWYYTFQRVLAEILLSIHIIEAEKLP</sequence>
<reference evidence="3 4" key="1">
    <citation type="journal article" date="2020" name="ISME J.">
        <title>Comparative genomics reveals insights into cyanobacterial evolution and habitat adaptation.</title>
        <authorList>
            <person name="Chen M.Y."/>
            <person name="Teng W.K."/>
            <person name="Zhao L."/>
            <person name="Hu C.X."/>
            <person name="Zhou Y.K."/>
            <person name="Han B.P."/>
            <person name="Song L.R."/>
            <person name="Shu W.S."/>
        </authorList>
    </citation>
    <scope>NUCLEOTIDE SEQUENCE [LARGE SCALE GENOMIC DNA]</scope>
    <source>
        <strain evidence="3 4">FACHB-1249</strain>
    </source>
</reference>
<dbReference type="GeneID" id="78219034"/>
<feature type="domain" description="Glycosyltransferase 2-like" evidence="2">
    <location>
        <begin position="10"/>
        <end position="96"/>
    </location>
</feature>
<protein>
    <submittedName>
        <fullName evidence="3">Glycosyltransferase family 2 protein</fullName>
    </submittedName>
</protein>
<dbReference type="Pfam" id="PF00535">
    <property type="entry name" value="Glycos_transf_2"/>
    <property type="match status" value="1"/>
</dbReference>
<evidence type="ECO:0000259" key="2">
    <source>
        <dbReference type="Pfam" id="PF00535"/>
    </source>
</evidence>
<comment type="caution">
    <text evidence="3">The sequence shown here is derived from an EMBL/GenBank/DDBJ whole genome shotgun (WGS) entry which is preliminary data.</text>
</comment>
<evidence type="ECO:0000256" key="1">
    <source>
        <dbReference type="SAM" id="Phobius"/>
    </source>
</evidence>
<dbReference type="RefSeq" id="WP_190387022.1">
    <property type="nucleotide sequence ID" value="NZ_JACJTM010000003.1"/>
</dbReference>
<dbReference type="PANTHER" id="PTHR43630:SF2">
    <property type="entry name" value="GLYCOSYLTRANSFERASE"/>
    <property type="match status" value="1"/>
</dbReference>
<proteinExistence type="predicted"/>
<organism evidence="3 4">
    <name type="scientific">Aphanizomenon flos-aquae FACHB-1249</name>
    <dbReference type="NCBI Taxonomy" id="2692889"/>
    <lineage>
        <taxon>Bacteria</taxon>
        <taxon>Bacillati</taxon>
        <taxon>Cyanobacteriota</taxon>
        <taxon>Cyanophyceae</taxon>
        <taxon>Nostocales</taxon>
        <taxon>Aphanizomenonaceae</taxon>
        <taxon>Aphanizomenon</taxon>
    </lineage>
</organism>
<accession>A0ABR8IPV1</accession>
<evidence type="ECO:0000313" key="3">
    <source>
        <dbReference type="EMBL" id="MBD2684093.1"/>
    </source>
</evidence>
<keyword evidence="1" id="KW-0472">Membrane</keyword>
<dbReference type="Proteomes" id="UP000660270">
    <property type="component" value="Unassembled WGS sequence"/>
</dbReference>
<keyword evidence="1" id="KW-0812">Transmembrane</keyword>
<dbReference type="PANTHER" id="PTHR43630">
    <property type="entry name" value="POLY-BETA-1,6-N-ACETYL-D-GLUCOSAMINE SYNTHASE"/>
    <property type="match status" value="1"/>
</dbReference>
<name>A0ABR8IPV1_APHFL</name>
<dbReference type="CDD" id="cd02511">
    <property type="entry name" value="Beta4Glucosyltransferase"/>
    <property type="match status" value="1"/>
</dbReference>
<dbReference type="InterPro" id="IPR001173">
    <property type="entry name" value="Glyco_trans_2-like"/>
</dbReference>
<keyword evidence="4" id="KW-1185">Reference proteome</keyword>
<feature type="transmembrane region" description="Helical" evidence="1">
    <location>
        <begin position="207"/>
        <end position="225"/>
    </location>
</feature>
<evidence type="ECO:0000313" key="4">
    <source>
        <dbReference type="Proteomes" id="UP000660270"/>
    </source>
</evidence>
<gene>
    <name evidence="3" type="ORF">H6G43_02305</name>
</gene>
<keyword evidence="1" id="KW-1133">Transmembrane helix</keyword>
<dbReference type="SUPFAM" id="SSF53448">
    <property type="entry name" value="Nucleotide-diphospho-sugar transferases"/>
    <property type="match status" value="1"/>
</dbReference>
<dbReference type="Gene3D" id="3.90.550.10">
    <property type="entry name" value="Spore Coat Polysaccharide Biosynthesis Protein SpsA, Chain A"/>
    <property type="match status" value="1"/>
</dbReference>